<reference evidence="3 4" key="2">
    <citation type="journal article" date="2021" name="Curr. Genet.">
        <title>Genetic response to nitrogen starvation in the aggressive Eucalyptus foliar pathogen Teratosphaeria destructans.</title>
        <authorList>
            <person name="Havenga M."/>
            <person name="Wingfield B.D."/>
            <person name="Wingfield M.J."/>
            <person name="Dreyer L.L."/>
            <person name="Roets F."/>
            <person name="Aylward J."/>
        </authorList>
    </citation>
    <scope>NUCLEOTIDE SEQUENCE [LARGE SCALE GENOMIC DNA]</scope>
    <source>
        <strain evidence="3">CMW44962</strain>
    </source>
</reference>
<dbReference type="CDD" id="cd19075">
    <property type="entry name" value="AKR_AKR7A1-5"/>
    <property type="match status" value="1"/>
</dbReference>
<keyword evidence="1" id="KW-0560">Oxidoreductase</keyword>
<accession>A0A9W7VY10</accession>
<evidence type="ECO:0000313" key="4">
    <source>
        <dbReference type="Proteomes" id="UP001138500"/>
    </source>
</evidence>
<dbReference type="AlphaFoldDB" id="A0A9W7VY10"/>
<sequence length="341" mass="39030">MSFSQTSAVNVVFGAMTFGKAGAEQSRVHHLDTAKAILDVFQRHGHSEIDTARAYGEGSSEEMLGDLKWQDRGIVMDTKYYPTAGKPIPKEWDSTLRHTPEGLRENLEKSLTALKTEKVDMWYLHGPDRTTPYEVTMKAVNDLYKEGKFTRFAISNYQAWEVAQICELCNRNGWIKPSVYQGVYNALHRTVENELFSCLRHYGIAFYAYNPLAGGYLTDRYHRDDKDDAVESGSRFDPKKWQGKSYRGRYWHDEYFDALDLLRPVAEKHGLTEAECALRWMTHHSLLKRETGDAIIIGASSVKHIEQNLVDLEKGPLPEDVVEALNKGWEGCKGLSVRYWH</sequence>
<dbReference type="Proteomes" id="UP001138500">
    <property type="component" value="Unassembled WGS sequence"/>
</dbReference>
<keyword evidence="4" id="KW-1185">Reference proteome</keyword>
<name>A0A9W7VY10_9PEZI</name>
<dbReference type="InterPro" id="IPR050523">
    <property type="entry name" value="AKR_Detox_Biosynth"/>
</dbReference>
<dbReference type="Gene3D" id="3.20.20.100">
    <property type="entry name" value="NADP-dependent oxidoreductase domain"/>
    <property type="match status" value="1"/>
</dbReference>
<dbReference type="GO" id="GO:0016491">
    <property type="term" value="F:oxidoreductase activity"/>
    <property type="evidence" value="ECO:0007669"/>
    <property type="project" value="UniProtKB-KW"/>
</dbReference>
<evidence type="ECO:0000259" key="2">
    <source>
        <dbReference type="Pfam" id="PF00248"/>
    </source>
</evidence>
<evidence type="ECO:0000256" key="1">
    <source>
        <dbReference type="ARBA" id="ARBA00023002"/>
    </source>
</evidence>
<dbReference type="OrthoDB" id="2310150at2759"/>
<feature type="domain" description="NADP-dependent oxidoreductase" evidence="2">
    <location>
        <begin position="11"/>
        <end position="327"/>
    </location>
</feature>
<organism evidence="3 4">
    <name type="scientific">Teratosphaeria destructans</name>
    <dbReference type="NCBI Taxonomy" id="418781"/>
    <lineage>
        <taxon>Eukaryota</taxon>
        <taxon>Fungi</taxon>
        <taxon>Dikarya</taxon>
        <taxon>Ascomycota</taxon>
        <taxon>Pezizomycotina</taxon>
        <taxon>Dothideomycetes</taxon>
        <taxon>Dothideomycetidae</taxon>
        <taxon>Mycosphaerellales</taxon>
        <taxon>Teratosphaeriaceae</taxon>
        <taxon>Teratosphaeria</taxon>
    </lineage>
</organism>
<dbReference type="PANTHER" id="PTHR43364:SF4">
    <property type="entry name" value="NAD(P)-LINKED OXIDOREDUCTASE SUPERFAMILY PROTEIN"/>
    <property type="match status" value="1"/>
</dbReference>
<protein>
    <submittedName>
        <fullName evidence="3">Aldo/keto reductase</fullName>
    </submittedName>
</protein>
<dbReference type="InterPro" id="IPR036812">
    <property type="entry name" value="NAD(P)_OxRdtase_dom_sf"/>
</dbReference>
<dbReference type="PANTHER" id="PTHR43364">
    <property type="entry name" value="NADH-SPECIFIC METHYLGLYOXAL REDUCTASE-RELATED"/>
    <property type="match status" value="1"/>
</dbReference>
<reference evidence="3 4" key="1">
    <citation type="journal article" date="2018" name="IMA Fungus">
        <title>IMA Genome-F 10: Nine draft genome sequences of Claviceps purpurea s.lat., including C. arundinis, C. humidiphila, and C. cf. spartinae, pseudomolecules for the pitch canker pathogen Fusarium circinatum, draft genome of Davidsoniella eucalypti, Grosmannia galeiformis, Quambalaria eucalypti, and Teratosphaeria destructans.</title>
        <authorList>
            <person name="Wingfield B.D."/>
            <person name="Liu M."/>
            <person name="Nguyen H.D."/>
            <person name="Lane F.A."/>
            <person name="Morgan S.W."/>
            <person name="De Vos L."/>
            <person name="Wilken P.M."/>
            <person name="Duong T.A."/>
            <person name="Aylward J."/>
            <person name="Coetzee M.P."/>
            <person name="Dadej K."/>
            <person name="De Beer Z.W."/>
            <person name="Findlay W."/>
            <person name="Havenga M."/>
            <person name="Kolarik M."/>
            <person name="Menzies J.G."/>
            <person name="Naidoo K."/>
            <person name="Pochopski O."/>
            <person name="Shoukouhi P."/>
            <person name="Santana Q.C."/>
            <person name="Seifert K.A."/>
            <person name="Soal N."/>
            <person name="Steenkamp E.T."/>
            <person name="Tatham C.T."/>
            <person name="van der Nest M.A."/>
            <person name="Wingfield M.J."/>
        </authorList>
    </citation>
    <scope>NUCLEOTIDE SEQUENCE [LARGE SCALE GENOMIC DNA]</scope>
    <source>
        <strain evidence="3">CMW44962</strain>
    </source>
</reference>
<evidence type="ECO:0000313" key="3">
    <source>
        <dbReference type="EMBL" id="KAH9810919.1"/>
    </source>
</evidence>
<comment type="caution">
    <text evidence="3">The sequence shown here is derived from an EMBL/GenBank/DDBJ whole genome shotgun (WGS) entry which is preliminary data.</text>
</comment>
<dbReference type="InterPro" id="IPR023210">
    <property type="entry name" value="NADP_OxRdtase_dom"/>
</dbReference>
<dbReference type="SUPFAM" id="SSF51430">
    <property type="entry name" value="NAD(P)-linked oxidoreductase"/>
    <property type="match status" value="1"/>
</dbReference>
<dbReference type="EMBL" id="RIBY02002500">
    <property type="protein sequence ID" value="KAH9810919.1"/>
    <property type="molecule type" value="Genomic_DNA"/>
</dbReference>
<dbReference type="Pfam" id="PF00248">
    <property type="entry name" value="Aldo_ket_red"/>
    <property type="match status" value="1"/>
</dbReference>
<gene>
    <name evidence="3" type="ORF">Tdes44962_MAKER05946</name>
</gene>
<proteinExistence type="predicted"/>